<evidence type="ECO:0000313" key="3">
    <source>
        <dbReference type="EMBL" id="EED87174.1"/>
    </source>
</evidence>
<name>B8LBG1_THAPS</name>
<dbReference type="InterPro" id="IPR014756">
    <property type="entry name" value="Ig_E-set"/>
</dbReference>
<reference evidence="3 4" key="1">
    <citation type="journal article" date="2004" name="Science">
        <title>The genome of the diatom Thalassiosira pseudonana: ecology, evolution, and metabolism.</title>
        <authorList>
            <person name="Armbrust E.V."/>
            <person name="Berges J.A."/>
            <person name="Bowler C."/>
            <person name="Green B.R."/>
            <person name="Martinez D."/>
            <person name="Putnam N.H."/>
            <person name="Zhou S."/>
            <person name="Allen A.E."/>
            <person name="Apt K.E."/>
            <person name="Bechner M."/>
            <person name="Brzezinski M.A."/>
            <person name="Chaal B.K."/>
            <person name="Chiovitti A."/>
            <person name="Davis A.K."/>
            <person name="Demarest M.S."/>
            <person name="Detter J.C."/>
            <person name="Glavina T."/>
            <person name="Goodstein D."/>
            <person name="Hadi M.Z."/>
            <person name="Hellsten U."/>
            <person name="Hildebrand M."/>
            <person name="Jenkins B.D."/>
            <person name="Jurka J."/>
            <person name="Kapitonov V.V."/>
            <person name="Kroger N."/>
            <person name="Lau W.W."/>
            <person name="Lane T.W."/>
            <person name="Larimer F.W."/>
            <person name="Lippmeier J.C."/>
            <person name="Lucas S."/>
            <person name="Medina M."/>
            <person name="Montsant A."/>
            <person name="Obornik M."/>
            <person name="Parker M.S."/>
            <person name="Palenik B."/>
            <person name="Pazour G.J."/>
            <person name="Richardson P.M."/>
            <person name="Rynearson T.A."/>
            <person name="Saito M.A."/>
            <person name="Schwartz D.C."/>
            <person name="Thamatrakoln K."/>
            <person name="Valentin K."/>
            <person name="Vardi A."/>
            <person name="Wilkerson F.P."/>
            <person name="Rokhsar D.S."/>
        </authorList>
    </citation>
    <scope>NUCLEOTIDE SEQUENCE [LARGE SCALE GENOMIC DNA]</scope>
    <source>
        <strain evidence="3 4">CCMP1335</strain>
    </source>
</reference>
<evidence type="ECO:0000313" key="4">
    <source>
        <dbReference type="Proteomes" id="UP000001449"/>
    </source>
</evidence>
<dbReference type="InterPro" id="IPR013783">
    <property type="entry name" value="Ig-like_fold"/>
</dbReference>
<dbReference type="PANTHER" id="PTHR38537:SF8">
    <property type="entry name" value="FILAMIN-A"/>
    <property type="match status" value="1"/>
</dbReference>
<dbReference type="GO" id="GO:0051015">
    <property type="term" value="F:actin filament binding"/>
    <property type="evidence" value="ECO:0007669"/>
    <property type="project" value="InterPro"/>
</dbReference>
<proteinExistence type="predicted"/>
<organism evidence="3 4">
    <name type="scientific">Thalassiosira pseudonana</name>
    <name type="common">Marine diatom</name>
    <name type="synonym">Cyclotella nana</name>
    <dbReference type="NCBI Taxonomy" id="35128"/>
    <lineage>
        <taxon>Eukaryota</taxon>
        <taxon>Sar</taxon>
        <taxon>Stramenopiles</taxon>
        <taxon>Ochrophyta</taxon>
        <taxon>Bacillariophyta</taxon>
        <taxon>Coscinodiscophyceae</taxon>
        <taxon>Thalassiosirophycidae</taxon>
        <taxon>Thalassiosirales</taxon>
        <taxon>Thalassiosiraceae</taxon>
        <taxon>Thalassiosira</taxon>
    </lineage>
</organism>
<feature type="non-terminal residue" evidence="3">
    <location>
        <position position="200"/>
    </location>
</feature>
<dbReference type="EMBL" id="DS999415">
    <property type="protein sequence ID" value="EED87174.1"/>
    <property type="molecule type" value="Genomic_DNA"/>
</dbReference>
<feature type="non-terminal residue" evidence="3">
    <location>
        <position position="1"/>
    </location>
</feature>
<keyword evidence="1" id="KW-0677">Repeat</keyword>
<keyword evidence="4" id="KW-1185">Reference proteome</keyword>
<dbReference type="InterPro" id="IPR001298">
    <property type="entry name" value="Filamin/ABP280_rpt"/>
</dbReference>
<gene>
    <name evidence="3" type="ORF">THAPSDRAFT_263820</name>
</gene>
<reference evidence="3 4" key="2">
    <citation type="journal article" date="2008" name="Nature">
        <title>The Phaeodactylum genome reveals the evolutionary history of diatom genomes.</title>
        <authorList>
            <person name="Bowler C."/>
            <person name="Allen A.E."/>
            <person name="Badger J.H."/>
            <person name="Grimwood J."/>
            <person name="Jabbari K."/>
            <person name="Kuo A."/>
            <person name="Maheswari U."/>
            <person name="Martens C."/>
            <person name="Maumus F."/>
            <person name="Otillar R.P."/>
            <person name="Rayko E."/>
            <person name="Salamov A."/>
            <person name="Vandepoele K."/>
            <person name="Beszteri B."/>
            <person name="Gruber A."/>
            <person name="Heijde M."/>
            <person name="Katinka M."/>
            <person name="Mock T."/>
            <person name="Valentin K."/>
            <person name="Verret F."/>
            <person name="Berges J.A."/>
            <person name="Brownlee C."/>
            <person name="Cadoret J.P."/>
            <person name="Chiovitti A."/>
            <person name="Choi C.J."/>
            <person name="Coesel S."/>
            <person name="De Martino A."/>
            <person name="Detter J.C."/>
            <person name="Durkin C."/>
            <person name="Falciatore A."/>
            <person name="Fournet J."/>
            <person name="Haruta M."/>
            <person name="Huysman M.J."/>
            <person name="Jenkins B.D."/>
            <person name="Jiroutova K."/>
            <person name="Jorgensen R.E."/>
            <person name="Joubert Y."/>
            <person name="Kaplan A."/>
            <person name="Kroger N."/>
            <person name="Kroth P.G."/>
            <person name="La Roche J."/>
            <person name="Lindquist E."/>
            <person name="Lommer M."/>
            <person name="Martin-Jezequel V."/>
            <person name="Lopez P.J."/>
            <person name="Lucas S."/>
            <person name="Mangogna M."/>
            <person name="McGinnis K."/>
            <person name="Medlin L.K."/>
            <person name="Montsant A."/>
            <person name="Oudot-Le Secq M.P."/>
            <person name="Napoli C."/>
            <person name="Obornik M."/>
            <person name="Parker M.S."/>
            <person name="Petit J.L."/>
            <person name="Porcel B.M."/>
            <person name="Poulsen N."/>
            <person name="Robison M."/>
            <person name="Rychlewski L."/>
            <person name="Rynearson T.A."/>
            <person name="Schmutz J."/>
            <person name="Shapiro H."/>
            <person name="Siaut M."/>
            <person name="Stanley M."/>
            <person name="Sussman M.R."/>
            <person name="Taylor A.R."/>
            <person name="Vardi A."/>
            <person name="von Dassow P."/>
            <person name="Vyverman W."/>
            <person name="Willis A."/>
            <person name="Wyrwicz L.S."/>
            <person name="Rokhsar D.S."/>
            <person name="Weissenbach J."/>
            <person name="Armbrust E.V."/>
            <person name="Green B.R."/>
            <person name="Van de Peer Y."/>
            <person name="Grigoriev I.V."/>
        </authorList>
    </citation>
    <scope>NUCLEOTIDE SEQUENCE [LARGE SCALE GENOMIC DNA]</scope>
    <source>
        <strain evidence="3 4">CCMP1335</strain>
    </source>
</reference>
<feature type="repeat" description="Filamin" evidence="2">
    <location>
        <begin position="1"/>
        <end position="88"/>
    </location>
</feature>
<dbReference type="Proteomes" id="UP000001449">
    <property type="component" value="Chromosome 11"/>
</dbReference>
<dbReference type="eggNOG" id="KOG0518">
    <property type="taxonomic scope" value="Eukaryota"/>
</dbReference>
<dbReference type="OMA" id="KMNGAHI"/>
<feature type="repeat" description="Filamin" evidence="2">
    <location>
        <begin position="84"/>
        <end position="116"/>
    </location>
</feature>
<dbReference type="HOGENOM" id="CLU_1369447_0_0_1"/>
<dbReference type="GeneID" id="7444491"/>
<dbReference type="KEGG" id="tps:THAPSDRAFT_263820"/>
<protein>
    <submittedName>
        <fullName evidence="3">Uncharacterized protein</fullName>
    </submittedName>
</protein>
<dbReference type="PROSITE" id="PS50194">
    <property type="entry name" value="FILAMIN_REPEAT"/>
    <property type="match status" value="3"/>
</dbReference>
<dbReference type="InterPro" id="IPR017868">
    <property type="entry name" value="Filamin/ABP280_repeat-like"/>
</dbReference>
<sequence>GLYHGMAGETSTFTIHAYDFNRNRRVSGGDKWDVSVSSSVYDYNFGTVQDLLNGSYSVSITPHVSGINELTIALDGTPLGGGRYLINVTPLEAGAINLTIKMNGAHIRNSPFNITSHPGIFSGSFSSASGLGLYRAKAGEEATFIIQSKDGGGNNKVKDDASFPLEATVVDNKNGTYTVNYNPGVSGLYFLFVNINSSPV</sequence>
<evidence type="ECO:0000256" key="1">
    <source>
        <dbReference type="ARBA" id="ARBA00022737"/>
    </source>
</evidence>
<dbReference type="PANTHER" id="PTHR38537">
    <property type="entry name" value="JITTERBUG, ISOFORM N"/>
    <property type="match status" value="1"/>
</dbReference>
<dbReference type="STRING" id="35128.B8LBG1"/>
<dbReference type="PaxDb" id="35128-Thaps263820"/>
<evidence type="ECO:0000256" key="2">
    <source>
        <dbReference type="PROSITE-ProRule" id="PRU00087"/>
    </source>
</evidence>
<dbReference type="AlphaFoldDB" id="B8LBG1"/>
<feature type="repeat" description="Filamin" evidence="2">
    <location>
        <begin position="118"/>
        <end position="200"/>
    </location>
</feature>
<dbReference type="Gene3D" id="2.60.40.10">
    <property type="entry name" value="Immunoglobulins"/>
    <property type="match status" value="3"/>
</dbReference>
<dbReference type="SMART" id="SM00557">
    <property type="entry name" value="IG_FLMN"/>
    <property type="match status" value="2"/>
</dbReference>
<dbReference type="InParanoid" id="B8LBG1"/>
<dbReference type="SUPFAM" id="SSF81296">
    <property type="entry name" value="E set domains"/>
    <property type="match status" value="2"/>
</dbReference>
<dbReference type="InterPro" id="IPR044801">
    <property type="entry name" value="Filamin"/>
</dbReference>
<dbReference type="Pfam" id="PF00630">
    <property type="entry name" value="Filamin"/>
    <property type="match status" value="1"/>
</dbReference>
<accession>B8LBG1</accession>
<dbReference type="RefSeq" id="XP_002296478.1">
    <property type="nucleotide sequence ID" value="XM_002296442.1"/>
</dbReference>
<dbReference type="GO" id="GO:0030036">
    <property type="term" value="P:actin cytoskeleton organization"/>
    <property type="evidence" value="ECO:0007669"/>
    <property type="project" value="InterPro"/>
</dbReference>